<feature type="compositionally biased region" description="Basic and acidic residues" evidence="3">
    <location>
        <begin position="218"/>
        <end position="242"/>
    </location>
</feature>
<dbReference type="GO" id="GO:0000398">
    <property type="term" value="P:mRNA splicing, via spliceosome"/>
    <property type="evidence" value="ECO:0007669"/>
    <property type="project" value="TreeGrafter"/>
</dbReference>
<dbReference type="GO" id="GO:0005684">
    <property type="term" value="C:U2-type spliceosomal complex"/>
    <property type="evidence" value="ECO:0007669"/>
    <property type="project" value="TreeGrafter"/>
</dbReference>
<dbReference type="GO" id="GO:0070274">
    <property type="term" value="C:RES complex"/>
    <property type="evidence" value="ECO:0007669"/>
    <property type="project" value="TreeGrafter"/>
</dbReference>
<sequence length="689" mass="79045">MSFSNISQKDYLKKYLSSEDVKKTKKKKISSNKVKRSKIIDDDIDLKNMRALDDDEIELFQMDEDAPQIAGIVDERPPDVIAQEQYNSKRWKVFGGEDGVSVVDNMNKNQENVSDKLSKMFKEYDEVDNSGKNSGLIRDKVSVKTGEETRIEITDKSRTHDSDSDNSPVRTLKSHSYLSKKSSSDRKKHVDSDSRTSHQGFKKPKLQQVEDFDLSPPRNDRKNSVKKKYDSDTSPPRRDTSKKSNRNSSDSDPSPPRKGDGSKQLNRNLSDSDASPPRKGDGRKLSSHSSRYTPKRDQKQQRIGSDYKRTQKYNSDSDSDTSPPRKTDKRYKNKYDIKSIPLNKTRRKSSSESDRSLSRNDKKNSSSPQNDARKRSSRSDISPVRSAFYDKSFQPNRTKTNNSPRLSRRDLMDEKNVRRHFSDSDDSPPRRRRTNSFRNDNSVPDLSPPRKRSSVKEKNPPKKALYKPNDSSSSEESSRSKSKKMKTTLDGKQAGLQDAKQLRKELSDLKMKEDVMFSKMDASVSGVGAAPIKRDRKTGEVRDLEKEKEAQKEKEAKESVINEKYYKWGKGLKQVEDAAVRAADTLKEMSKPLARYVNDTDLDNYLKAQEREGDPMLDYIKRKQSEATPLAGVKPIYQGSFNPNRFRIRPGHRWDGVVRSNGYEQEWFTHQNARKATADEAYKWSTSDM</sequence>
<dbReference type="EMBL" id="GEBQ01030804">
    <property type="protein sequence ID" value="JAT09173.1"/>
    <property type="molecule type" value="Transcribed_RNA"/>
</dbReference>
<reference evidence="4" key="1">
    <citation type="submission" date="2015-11" db="EMBL/GenBank/DDBJ databases">
        <title>De novo transcriptome assembly of four potential Pierce s Disease insect vectors from Arizona vineyards.</title>
        <authorList>
            <person name="Tassone E.E."/>
        </authorList>
    </citation>
    <scope>NUCLEOTIDE SEQUENCE</scope>
</reference>
<feature type="compositionally biased region" description="Basic and acidic residues" evidence="3">
    <location>
        <begin position="137"/>
        <end position="163"/>
    </location>
</feature>
<feature type="compositionally biased region" description="Polar residues" evidence="3">
    <location>
        <begin position="312"/>
        <end position="324"/>
    </location>
</feature>
<feature type="compositionally biased region" description="Basic and acidic residues" evidence="3">
    <location>
        <begin position="349"/>
        <end position="364"/>
    </location>
</feature>
<dbReference type="InterPro" id="IPR051112">
    <property type="entry name" value="CWC26_splicing_factor"/>
</dbReference>
<dbReference type="PANTHER" id="PTHR31809">
    <property type="entry name" value="BUD13 HOMOLOG"/>
    <property type="match status" value="1"/>
</dbReference>
<feature type="compositionally biased region" description="Basic and acidic residues" evidence="3">
    <location>
        <begin position="407"/>
        <end position="429"/>
    </location>
</feature>
<proteinExistence type="inferred from homology"/>
<dbReference type="AlphaFoldDB" id="A0A1B6KCJ8"/>
<feature type="region of interest" description="Disordered" evidence="3">
    <location>
        <begin position="524"/>
        <end position="556"/>
    </location>
</feature>
<evidence type="ECO:0000313" key="4">
    <source>
        <dbReference type="EMBL" id="JAT09173.1"/>
    </source>
</evidence>
<dbReference type="Pfam" id="PF09736">
    <property type="entry name" value="Bud13"/>
    <property type="match status" value="1"/>
</dbReference>
<feature type="compositionally biased region" description="Basic and acidic residues" evidence="3">
    <location>
        <begin position="182"/>
        <end position="196"/>
    </location>
</feature>
<protein>
    <recommendedName>
        <fullName evidence="2">BUD13 homolog</fullName>
    </recommendedName>
</protein>
<name>A0A1B6KCJ8_9HEMI</name>
<feature type="region of interest" description="Disordered" evidence="3">
    <location>
        <begin position="127"/>
        <end position="505"/>
    </location>
</feature>
<dbReference type="PANTHER" id="PTHR31809:SF0">
    <property type="entry name" value="BUD13 HOMOLOG"/>
    <property type="match status" value="1"/>
</dbReference>
<dbReference type="InterPro" id="IPR018609">
    <property type="entry name" value="Bud13"/>
</dbReference>
<evidence type="ECO:0000256" key="2">
    <source>
        <dbReference type="ARBA" id="ARBA00014454"/>
    </source>
</evidence>
<comment type="similarity">
    <text evidence="1">Belongs to the CWC26 family.</text>
</comment>
<evidence type="ECO:0000256" key="3">
    <source>
        <dbReference type="SAM" id="MobiDB-lite"/>
    </source>
</evidence>
<gene>
    <name evidence="4" type="ORF">g.6769</name>
</gene>
<feature type="compositionally biased region" description="Polar residues" evidence="3">
    <location>
        <begin position="263"/>
        <end position="273"/>
    </location>
</feature>
<feature type="compositionally biased region" description="Polar residues" evidence="3">
    <location>
        <begin position="393"/>
        <end position="405"/>
    </location>
</feature>
<accession>A0A1B6KCJ8</accession>
<dbReference type="GO" id="GO:0003723">
    <property type="term" value="F:RNA binding"/>
    <property type="evidence" value="ECO:0007669"/>
    <property type="project" value="TreeGrafter"/>
</dbReference>
<feature type="compositionally biased region" description="Basic and acidic residues" evidence="3">
    <location>
        <begin position="294"/>
        <end position="309"/>
    </location>
</feature>
<feature type="compositionally biased region" description="Basic and acidic residues" evidence="3">
    <location>
        <begin position="537"/>
        <end position="556"/>
    </location>
</feature>
<evidence type="ECO:0000256" key="1">
    <source>
        <dbReference type="ARBA" id="ARBA00011069"/>
    </source>
</evidence>
<organism evidence="4">
    <name type="scientific">Graphocephala atropunctata</name>
    <dbReference type="NCBI Taxonomy" id="36148"/>
    <lineage>
        <taxon>Eukaryota</taxon>
        <taxon>Metazoa</taxon>
        <taxon>Ecdysozoa</taxon>
        <taxon>Arthropoda</taxon>
        <taxon>Hexapoda</taxon>
        <taxon>Insecta</taxon>
        <taxon>Pterygota</taxon>
        <taxon>Neoptera</taxon>
        <taxon>Paraneoptera</taxon>
        <taxon>Hemiptera</taxon>
        <taxon>Auchenorrhyncha</taxon>
        <taxon>Membracoidea</taxon>
        <taxon>Cicadellidae</taxon>
        <taxon>Cicadellinae</taxon>
        <taxon>Cicadellini</taxon>
        <taxon>Graphocephala</taxon>
    </lineage>
</organism>